<dbReference type="InterPro" id="IPR002818">
    <property type="entry name" value="DJ-1/PfpI"/>
</dbReference>
<evidence type="ECO:0000313" key="2">
    <source>
        <dbReference type="Proteomes" id="UP000286954"/>
    </source>
</evidence>
<dbReference type="SUPFAM" id="SSF52317">
    <property type="entry name" value="Class I glutamine amidotransferase-like"/>
    <property type="match status" value="1"/>
</dbReference>
<dbReference type="KEGG" id="gak:X907_1892"/>
<dbReference type="InterPro" id="IPR029062">
    <property type="entry name" value="Class_I_gatase-like"/>
</dbReference>
<dbReference type="AlphaFoldDB" id="A0A3T0EB71"/>
<dbReference type="OrthoDB" id="7628685at2"/>
<dbReference type="RefSeq" id="WP_127567340.1">
    <property type="nucleotide sequence ID" value="NZ_BMFB01000003.1"/>
</dbReference>
<sequence length="184" mass="18954">MTPSKRPYRHNREPRIDIARVGESGTILALAAPGFSVPDLNAAASAAERSGYKLKVASSARALVSGRTETGEEMNFVVDTGFDDVAADEGAGLVLPGGRRAVDALNDSNAALRLLQDMFASGRPIFAAGESLAMLAEVSGKEVGDADAALALNGEVFAASGETARDDVAKVFAESLQTQASEAA</sequence>
<accession>A0A3T0EB71</accession>
<keyword evidence="2" id="KW-1185">Reference proteome</keyword>
<organism evidence="1 2">
    <name type="scientific">Glycocaulis alkaliphilus</name>
    <dbReference type="NCBI Taxonomy" id="1434191"/>
    <lineage>
        <taxon>Bacteria</taxon>
        <taxon>Pseudomonadati</taxon>
        <taxon>Pseudomonadota</taxon>
        <taxon>Alphaproteobacteria</taxon>
        <taxon>Maricaulales</taxon>
        <taxon>Maricaulaceae</taxon>
        <taxon>Glycocaulis</taxon>
    </lineage>
</organism>
<dbReference type="EMBL" id="CP018911">
    <property type="protein sequence ID" value="AZU04416.1"/>
    <property type="molecule type" value="Genomic_DNA"/>
</dbReference>
<dbReference type="Gene3D" id="3.40.50.880">
    <property type="match status" value="1"/>
</dbReference>
<name>A0A3T0EB71_9PROT</name>
<reference evidence="1 2" key="1">
    <citation type="submission" date="2016-12" db="EMBL/GenBank/DDBJ databases">
        <title>The genome of dimorphic prosthecate Glycocaulis alkaliphilus 6b-8t, isolated from crude oil dictates its adaptability in petroleum environments.</title>
        <authorList>
            <person name="Wu X.-L."/>
            <person name="Geng S."/>
        </authorList>
    </citation>
    <scope>NUCLEOTIDE SEQUENCE [LARGE SCALE GENOMIC DNA]</scope>
    <source>
        <strain evidence="1 2">6B-8</strain>
    </source>
</reference>
<evidence type="ECO:0000313" key="1">
    <source>
        <dbReference type="EMBL" id="AZU04416.1"/>
    </source>
</evidence>
<proteinExistence type="predicted"/>
<gene>
    <name evidence="1" type="ORF">X907_1892</name>
</gene>
<protein>
    <submittedName>
        <fullName evidence="1">Uncharacterized protein</fullName>
    </submittedName>
</protein>
<dbReference type="Proteomes" id="UP000286954">
    <property type="component" value="Chromosome"/>
</dbReference>
<dbReference type="Pfam" id="PF01965">
    <property type="entry name" value="DJ-1_PfpI"/>
    <property type="match status" value="1"/>
</dbReference>